<feature type="signal peptide" evidence="2">
    <location>
        <begin position="1"/>
        <end position="20"/>
    </location>
</feature>
<evidence type="ECO:0000313" key="4">
    <source>
        <dbReference type="Proteomes" id="UP000007844"/>
    </source>
</evidence>
<feature type="region of interest" description="Disordered" evidence="1">
    <location>
        <begin position="128"/>
        <end position="147"/>
    </location>
</feature>
<organism evidence="3 4">
    <name type="scientific">Desulfocurvibacter africanus subsp. africanus str. Walvis Bay</name>
    <dbReference type="NCBI Taxonomy" id="690850"/>
    <lineage>
        <taxon>Bacteria</taxon>
        <taxon>Pseudomonadati</taxon>
        <taxon>Thermodesulfobacteriota</taxon>
        <taxon>Desulfovibrionia</taxon>
        <taxon>Desulfovibrionales</taxon>
        <taxon>Desulfovibrionaceae</taxon>
        <taxon>Desulfocurvibacter</taxon>
    </lineage>
</organism>
<sequence precursor="true">MRNFLLAAMMVILLASSISCGNKKWPRPNLEEETFSFAKVQGRRQGKCLLVNADVQGNIGAARALFLQIEAPDGCPDCPFSPDQRIEYLPGDPQLLLKDSILSLSYCGLDPDRQYRWRLTGTTRLRPGDTVAGPVMPASAVSSNPKE</sequence>
<dbReference type="HOGENOM" id="CLU_131992_0_0_7"/>
<dbReference type="RefSeq" id="WP_014260986.1">
    <property type="nucleotide sequence ID" value="NC_016629.1"/>
</dbReference>
<dbReference type="AlphaFoldDB" id="F3Z2K7"/>
<keyword evidence="4" id="KW-1185">Reference proteome</keyword>
<evidence type="ECO:0000313" key="3">
    <source>
        <dbReference type="EMBL" id="EGJ51340.1"/>
    </source>
</evidence>
<dbReference type="Proteomes" id="UP000007844">
    <property type="component" value="Chromosome"/>
</dbReference>
<keyword evidence="3" id="KW-0449">Lipoprotein</keyword>
<evidence type="ECO:0000256" key="2">
    <source>
        <dbReference type="SAM" id="SignalP"/>
    </source>
</evidence>
<dbReference type="KEGG" id="daf:Desaf_3041"/>
<reference evidence="3 4" key="1">
    <citation type="journal article" date="2011" name="J. Bacteriol.">
        <title>Genome sequence of the mercury-methylating and pleomorphic Desulfovibrio africanus Strain Walvis Bay.</title>
        <authorList>
            <person name="Brown S.D."/>
            <person name="Wall J.D."/>
            <person name="Kucken A.M."/>
            <person name="Gilmour C.C."/>
            <person name="Podar M."/>
            <person name="Brandt C.C."/>
            <person name="Teshima H."/>
            <person name="Detter J.C."/>
            <person name="Han C.S."/>
            <person name="Land M.L."/>
            <person name="Lucas S."/>
            <person name="Han J."/>
            <person name="Pennacchio L."/>
            <person name="Nolan M."/>
            <person name="Pitluck S."/>
            <person name="Woyke T."/>
            <person name="Goodwin L."/>
            <person name="Palumbo A.V."/>
            <person name="Elias D.A."/>
        </authorList>
    </citation>
    <scope>NUCLEOTIDE SEQUENCE [LARGE SCALE GENOMIC DNA]</scope>
    <source>
        <strain evidence="3 4">Walvis Bay</strain>
    </source>
</reference>
<accession>F3Z2K7</accession>
<dbReference type="EMBL" id="CP003221">
    <property type="protein sequence ID" value="EGJ51340.1"/>
    <property type="molecule type" value="Genomic_DNA"/>
</dbReference>
<protein>
    <submittedName>
        <fullName evidence="3">Putative lipoprotein</fullName>
    </submittedName>
</protein>
<proteinExistence type="predicted"/>
<dbReference type="STRING" id="690850.Desaf_3041"/>
<dbReference type="PROSITE" id="PS51257">
    <property type="entry name" value="PROKAR_LIPOPROTEIN"/>
    <property type="match status" value="1"/>
</dbReference>
<name>F3Z2K7_DESAF</name>
<evidence type="ECO:0000256" key="1">
    <source>
        <dbReference type="SAM" id="MobiDB-lite"/>
    </source>
</evidence>
<feature type="chain" id="PRO_5003308934" evidence="2">
    <location>
        <begin position="21"/>
        <end position="147"/>
    </location>
</feature>
<gene>
    <name evidence="3" type="ORF">Desaf_3041</name>
</gene>
<keyword evidence="2" id="KW-0732">Signal</keyword>